<evidence type="ECO:0000313" key="2">
    <source>
        <dbReference type="EMBL" id="KIL00669.1"/>
    </source>
</evidence>
<dbReference type="EMBL" id="KN824829">
    <property type="protein sequence ID" value="KIL00669.1"/>
    <property type="molecule type" value="Genomic_DNA"/>
</dbReference>
<evidence type="ECO:0000256" key="1">
    <source>
        <dbReference type="SAM" id="MobiDB-lite"/>
    </source>
</evidence>
<feature type="compositionally biased region" description="Basic and acidic residues" evidence="1">
    <location>
        <begin position="189"/>
        <end position="199"/>
    </location>
</feature>
<gene>
    <name evidence="2" type="ORF">PAXRUDRAFT_8055</name>
</gene>
<dbReference type="HOGENOM" id="CLU_1180356_0_0_1"/>
<dbReference type="OrthoDB" id="3029761at2759"/>
<sequence>MDPALTSIFDSLPLAALSLTDPHRNTTSCPSLTMRSTPSQSRVLRSFARPTPADAPSHDYLSPLDNLLDHWSSTQSTDLATCDSFSFPTWGLPPYATHGTNFAANLPCSAPRLPVLDFPPSPSDTCSSTSTDITSSPIPDTIRVVCDVPLLAPRPLPYHSPTFLQFDLPDTDEDLSHPPYTHRPSKRKREPDSDLGNDHHRTKRHAGIDSWRSRVQRSWHDPAPVHNSCWPCGNDRWQP</sequence>
<protein>
    <submittedName>
        <fullName evidence="2">Uncharacterized protein</fullName>
    </submittedName>
</protein>
<keyword evidence="3" id="KW-1185">Reference proteome</keyword>
<evidence type="ECO:0000313" key="3">
    <source>
        <dbReference type="Proteomes" id="UP000054538"/>
    </source>
</evidence>
<dbReference type="InParanoid" id="A0A0D0DY72"/>
<dbReference type="Proteomes" id="UP000054538">
    <property type="component" value="Unassembled WGS sequence"/>
</dbReference>
<feature type="region of interest" description="Disordered" evidence="1">
    <location>
        <begin position="169"/>
        <end position="215"/>
    </location>
</feature>
<dbReference type="AlphaFoldDB" id="A0A0D0DY72"/>
<name>A0A0D0DY72_9AGAM</name>
<proteinExistence type="predicted"/>
<reference evidence="3" key="2">
    <citation type="submission" date="2015-01" db="EMBL/GenBank/DDBJ databases">
        <title>Evolutionary Origins and Diversification of the Mycorrhizal Mutualists.</title>
        <authorList>
            <consortium name="DOE Joint Genome Institute"/>
            <consortium name="Mycorrhizal Genomics Consortium"/>
            <person name="Kohler A."/>
            <person name="Kuo A."/>
            <person name="Nagy L.G."/>
            <person name="Floudas D."/>
            <person name="Copeland A."/>
            <person name="Barry K.W."/>
            <person name="Cichocki N."/>
            <person name="Veneault-Fourrey C."/>
            <person name="LaButti K."/>
            <person name="Lindquist E.A."/>
            <person name="Lipzen A."/>
            <person name="Lundell T."/>
            <person name="Morin E."/>
            <person name="Murat C."/>
            <person name="Riley R."/>
            <person name="Ohm R."/>
            <person name="Sun H."/>
            <person name="Tunlid A."/>
            <person name="Henrissat B."/>
            <person name="Grigoriev I.V."/>
            <person name="Hibbett D.S."/>
            <person name="Martin F."/>
        </authorList>
    </citation>
    <scope>NUCLEOTIDE SEQUENCE [LARGE SCALE GENOMIC DNA]</scope>
    <source>
        <strain evidence="3">Ve08.2h10</strain>
    </source>
</reference>
<accession>A0A0D0DY72</accession>
<organism evidence="2 3">
    <name type="scientific">Paxillus rubicundulus Ve08.2h10</name>
    <dbReference type="NCBI Taxonomy" id="930991"/>
    <lineage>
        <taxon>Eukaryota</taxon>
        <taxon>Fungi</taxon>
        <taxon>Dikarya</taxon>
        <taxon>Basidiomycota</taxon>
        <taxon>Agaricomycotina</taxon>
        <taxon>Agaricomycetes</taxon>
        <taxon>Agaricomycetidae</taxon>
        <taxon>Boletales</taxon>
        <taxon>Paxilineae</taxon>
        <taxon>Paxillaceae</taxon>
        <taxon>Paxillus</taxon>
    </lineage>
</organism>
<reference evidence="2 3" key="1">
    <citation type="submission" date="2014-04" db="EMBL/GenBank/DDBJ databases">
        <authorList>
            <consortium name="DOE Joint Genome Institute"/>
            <person name="Kuo A."/>
            <person name="Kohler A."/>
            <person name="Jargeat P."/>
            <person name="Nagy L.G."/>
            <person name="Floudas D."/>
            <person name="Copeland A."/>
            <person name="Barry K.W."/>
            <person name="Cichocki N."/>
            <person name="Veneault-Fourrey C."/>
            <person name="LaButti K."/>
            <person name="Lindquist E.A."/>
            <person name="Lipzen A."/>
            <person name="Lundell T."/>
            <person name="Morin E."/>
            <person name="Murat C."/>
            <person name="Sun H."/>
            <person name="Tunlid A."/>
            <person name="Henrissat B."/>
            <person name="Grigoriev I.V."/>
            <person name="Hibbett D.S."/>
            <person name="Martin F."/>
            <person name="Nordberg H.P."/>
            <person name="Cantor M.N."/>
            <person name="Hua S.X."/>
        </authorList>
    </citation>
    <scope>NUCLEOTIDE SEQUENCE [LARGE SCALE GENOMIC DNA]</scope>
    <source>
        <strain evidence="2 3">Ve08.2h10</strain>
    </source>
</reference>